<comment type="similarity">
    <text evidence="7">Belongs to the binding-protein-dependent transport system permease family.</text>
</comment>
<feature type="transmembrane region" description="Helical" evidence="7">
    <location>
        <begin position="235"/>
        <end position="256"/>
    </location>
</feature>
<dbReference type="Gene3D" id="1.10.3720.10">
    <property type="entry name" value="MetI-like"/>
    <property type="match status" value="1"/>
</dbReference>
<accession>A0A225MHI7</accession>
<dbReference type="OrthoDB" id="9803623at2"/>
<evidence type="ECO:0000256" key="4">
    <source>
        <dbReference type="ARBA" id="ARBA00022692"/>
    </source>
</evidence>
<comment type="caution">
    <text evidence="9">The sequence shown here is derived from an EMBL/GenBank/DDBJ whole genome shotgun (WGS) entry which is preliminary data.</text>
</comment>
<dbReference type="Pfam" id="PF19300">
    <property type="entry name" value="BPD_transp_1_N"/>
    <property type="match status" value="1"/>
</dbReference>
<evidence type="ECO:0000256" key="6">
    <source>
        <dbReference type="ARBA" id="ARBA00023136"/>
    </source>
</evidence>
<evidence type="ECO:0000256" key="3">
    <source>
        <dbReference type="ARBA" id="ARBA00022475"/>
    </source>
</evidence>
<feature type="transmembrane region" description="Helical" evidence="7">
    <location>
        <begin position="285"/>
        <end position="307"/>
    </location>
</feature>
<proteinExistence type="inferred from homology"/>
<protein>
    <submittedName>
        <fullName evidence="9">Peptide ABC transporter permease</fullName>
    </submittedName>
</protein>
<keyword evidence="4 7" id="KW-0812">Transmembrane</keyword>
<dbReference type="Pfam" id="PF00528">
    <property type="entry name" value="BPD_transp_1"/>
    <property type="match status" value="1"/>
</dbReference>
<keyword evidence="3" id="KW-1003">Cell membrane</keyword>
<evidence type="ECO:0000313" key="10">
    <source>
        <dbReference type="Proteomes" id="UP000214603"/>
    </source>
</evidence>
<evidence type="ECO:0000256" key="5">
    <source>
        <dbReference type="ARBA" id="ARBA00022989"/>
    </source>
</evidence>
<feature type="transmembrane region" description="Helical" evidence="7">
    <location>
        <begin position="178"/>
        <end position="197"/>
    </location>
</feature>
<keyword evidence="10" id="KW-1185">Reference proteome</keyword>
<dbReference type="AlphaFoldDB" id="A0A225MHI7"/>
<organism evidence="9 10">
    <name type="scientific">Candidimonas nitroreducens</name>
    <dbReference type="NCBI Taxonomy" id="683354"/>
    <lineage>
        <taxon>Bacteria</taxon>
        <taxon>Pseudomonadati</taxon>
        <taxon>Pseudomonadota</taxon>
        <taxon>Betaproteobacteria</taxon>
        <taxon>Burkholderiales</taxon>
        <taxon>Alcaligenaceae</taxon>
        <taxon>Candidimonas</taxon>
    </lineage>
</organism>
<dbReference type="PROSITE" id="PS50928">
    <property type="entry name" value="ABC_TM1"/>
    <property type="match status" value="1"/>
</dbReference>
<keyword evidence="6 7" id="KW-0472">Membrane</keyword>
<dbReference type="CDD" id="cd06261">
    <property type="entry name" value="TM_PBP2"/>
    <property type="match status" value="1"/>
</dbReference>
<keyword evidence="2 7" id="KW-0813">Transport</keyword>
<dbReference type="EMBL" id="NJIH01000007">
    <property type="protein sequence ID" value="OWT58971.1"/>
    <property type="molecule type" value="Genomic_DNA"/>
</dbReference>
<comment type="subcellular location">
    <subcellularLocation>
        <location evidence="1 7">Cell membrane</location>
        <topology evidence="1 7">Multi-pass membrane protein</topology>
    </subcellularLocation>
</comment>
<dbReference type="InterPro" id="IPR045621">
    <property type="entry name" value="BPD_transp_1_N"/>
</dbReference>
<gene>
    <name evidence="9" type="ORF">CEY11_12280</name>
</gene>
<dbReference type="RefSeq" id="WP_088603702.1">
    <property type="nucleotide sequence ID" value="NZ_NJIH01000007.1"/>
</dbReference>
<dbReference type="GO" id="GO:0071916">
    <property type="term" value="F:dipeptide transmembrane transporter activity"/>
    <property type="evidence" value="ECO:0007669"/>
    <property type="project" value="TreeGrafter"/>
</dbReference>
<dbReference type="SUPFAM" id="SSF161098">
    <property type="entry name" value="MetI-like"/>
    <property type="match status" value="1"/>
</dbReference>
<dbReference type="PANTHER" id="PTHR43163">
    <property type="entry name" value="DIPEPTIDE TRANSPORT SYSTEM PERMEASE PROTEIN DPPB-RELATED"/>
    <property type="match status" value="1"/>
</dbReference>
<feature type="transmembrane region" description="Helical" evidence="7">
    <location>
        <begin position="136"/>
        <end position="158"/>
    </location>
</feature>
<keyword evidence="5 7" id="KW-1133">Transmembrane helix</keyword>
<evidence type="ECO:0000259" key="8">
    <source>
        <dbReference type="PROSITE" id="PS50928"/>
    </source>
</evidence>
<sequence length="313" mass="34081">MATYIIKRTGLMILTLVGVSILIFSMMRMIPGDIVDVLFDSAGYVDDSQRAAITKELGLDKPLPEQYASWIGGVLHGNFGYSFISERPARGEILSRLPVTLKLAGMAIFFATILGVPLGVLSAVKQDSATDNILRVISISGLSLPSFWIGLLALMFFVYTFGFIPIYPMGQHTLMQELAILSLPALVVGFRSSALILRLTRSSMLEILSQDYIRTAKAKGASALVINLRHALKNAFLPVLTVVGLEAAHLIGGLVVTETVFNVPGVCRFLVDSINQRDYPVVQSLVLLIAFAAVLANFIVDLSYATLDPRIKY</sequence>
<evidence type="ECO:0000256" key="1">
    <source>
        <dbReference type="ARBA" id="ARBA00004651"/>
    </source>
</evidence>
<dbReference type="InterPro" id="IPR035906">
    <property type="entry name" value="MetI-like_sf"/>
</dbReference>
<evidence type="ECO:0000256" key="2">
    <source>
        <dbReference type="ARBA" id="ARBA00022448"/>
    </source>
</evidence>
<reference evidence="10" key="1">
    <citation type="submission" date="2017-06" db="EMBL/GenBank/DDBJ databases">
        <title>Herbaspirillum phytohormonus sp. nov., isolated from the root nodule of Robinia pseudoacacia in lead-zinc mine.</title>
        <authorList>
            <person name="Fan M."/>
            <person name="Lin Y."/>
        </authorList>
    </citation>
    <scope>NUCLEOTIDE SEQUENCE [LARGE SCALE GENOMIC DNA]</scope>
    <source>
        <strain evidence="10">SC-089</strain>
    </source>
</reference>
<dbReference type="InterPro" id="IPR000515">
    <property type="entry name" value="MetI-like"/>
</dbReference>
<dbReference type="PANTHER" id="PTHR43163:SF6">
    <property type="entry name" value="DIPEPTIDE TRANSPORT SYSTEM PERMEASE PROTEIN DPPB-RELATED"/>
    <property type="match status" value="1"/>
</dbReference>
<name>A0A225MHI7_9BURK</name>
<evidence type="ECO:0000256" key="7">
    <source>
        <dbReference type="RuleBase" id="RU363032"/>
    </source>
</evidence>
<feature type="transmembrane region" description="Helical" evidence="7">
    <location>
        <begin position="103"/>
        <end position="124"/>
    </location>
</feature>
<dbReference type="Proteomes" id="UP000214603">
    <property type="component" value="Unassembled WGS sequence"/>
</dbReference>
<feature type="domain" description="ABC transmembrane type-1" evidence="8">
    <location>
        <begin position="97"/>
        <end position="300"/>
    </location>
</feature>
<dbReference type="GO" id="GO:0005886">
    <property type="term" value="C:plasma membrane"/>
    <property type="evidence" value="ECO:0007669"/>
    <property type="project" value="UniProtKB-SubCell"/>
</dbReference>
<evidence type="ECO:0000313" key="9">
    <source>
        <dbReference type="EMBL" id="OWT58971.1"/>
    </source>
</evidence>
<feature type="transmembrane region" description="Helical" evidence="7">
    <location>
        <begin position="12"/>
        <end position="30"/>
    </location>
</feature>